<keyword evidence="1" id="KW-0472">Membrane</keyword>
<keyword evidence="4" id="KW-1185">Reference proteome</keyword>
<dbReference type="Pfam" id="PF04307">
    <property type="entry name" value="YdjM"/>
    <property type="match status" value="1"/>
</dbReference>
<evidence type="ECO:0000256" key="1">
    <source>
        <dbReference type="SAM" id="Phobius"/>
    </source>
</evidence>
<keyword evidence="1" id="KW-1133">Transmembrane helix</keyword>
<feature type="transmembrane region" description="Helical" evidence="1">
    <location>
        <begin position="166"/>
        <end position="185"/>
    </location>
</feature>
<keyword evidence="1" id="KW-0812">Transmembrane</keyword>
<dbReference type="EMBL" id="CP130613">
    <property type="protein sequence ID" value="WKW14763.1"/>
    <property type="molecule type" value="Genomic_DNA"/>
</dbReference>
<name>A0AA49JUG6_9BACT</name>
<organism evidence="2">
    <name type="scientific">Pseudogemmatithrix spongiicola</name>
    <dbReference type="NCBI Taxonomy" id="3062599"/>
    <lineage>
        <taxon>Bacteria</taxon>
        <taxon>Pseudomonadati</taxon>
        <taxon>Gemmatimonadota</taxon>
        <taxon>Gemmatimonadia</taxon>
        <taxon>Gemmatimonadales</taxon>
        <taxon>Gemmatimonadaceae</taxon>
        <taxon>Pseudogemmatithrix</taxon>
    </lineage>
</organism>
<feature type="transmembrane region" description="Helical" evidence="1">
    <location>
        <begin position="98"/>
        <end position="116"/>
    </location>
</feature>
<dbReference type="PANTHER" id="PTHR40031">
    <property type="entry name" value="HYPOTHETICAL MEMBRANE SPANNING PROTEIN"/>
    <property type="match status" value="1"/>
</dbReference>
<dbReference type="InterPro" id="IPR053170">
    <property type="entry name" value="Transcription_regulator"/>
</dbReference>
<accession>A0AA49JUG6</accession>
<feature type="transmembrane region" description="Helical" evidence="1">
    <location>
        <begin position="58"/>
        <end position="78"/>
    </location>
</feature>
<dbReference type="AlphaFoldDB" id="A0AA49JUG6"/>
<dbReference type="PANTHER" id="PTHR40031:SF1">
    <property type="entry name" value="MEMBRANE-BOUND METAL-DEPENDENT HYDROLASE"/>
    <property type="match status" value="1"/>
</dbReference>
<protein>
    <submittedName>
        <fullName evidence="2">Metal-dependent hydrolase</fullName>
    </submittedName>
</protein>
<reference evidence="2" key="1">
    <citation type="submission" date="2023-07" db="EMBL/GenBank/DDBJ databases">
        <authorList>
            <person name="Haufschild T."/>
            <person name="Kallscheuer N."/>
            <person name="Hammer J."/>
            <person name="Kohn T."/>
            <person name="Kabuu M."/>
            <person name="Jogler M."/>
            <person name="Wohfarth N."/>
            <person name="Heuer A."/>
            <person name="Rohde M."/>
            <person name="van Teeseling M.C.F."/>
            <person name="Jogler C."/>
        </authorList>
    </citation>
    <scope>NUCLEOTIDE SEQUENCE</scope>
    <source>
        <strain evidence="2">Strain 138</strain>
        <strain evidence="3">Strain 318</strain>
    </source>
</reference>
<feature type="transmembrane region" description="Helical" evidence="1">
    <location>
        <begin position="136"/>
        <end position="154"/>
    </location>
</feature>
<sequence>MDPITHTMTGAVLARAGGDRYTPLATAALILGANAPDIDIYTVWTESSFGSIAFRRGWTHGPIFLALLPVVITGLLLFWDRAVRRRRDPSLAPVRPGWLFALALLGTLSHPLLDWLNTYGIRFLMPFSGTWFAGDSVFIIDPYWWALLGTTLWLAKRGRPLPTVRFAAAVAFAYPALLVALSAAGHRIARAEAVVQGITDVTDIVYQPQPARPLAAELIAVTPEAYHVGHFTWTGPLRAVFGDTAIARGPWDDPRVRGAMQDPDVRDYLVWARYAWVRIDTTAAGVPAAVVFGDARFPEGGLAGGLGGLRVPIPGG</sequence>
<evidence type="ECO:0000313" key="4">
    <source>
        <dbReference type="Proteomes" id="UP001229955"/>
    </source>
</evidence>
<dbReference type="EMBL" id="CP130612">
    <property type="protein sequence ID" value="WKW11853.1"/>
    <property type="molecule type" value="Genomic_DNA"/>
</dbReference>
<evidence type="ECO:0000313" key="2">
    <source>
        <dbReference type="EMBL" id="WKW11853.1"/>
    </source>
</evidence>
<keyword evidence="2" id="KW-0378">Hydrolase</keyword>
<dbReference type="InterPro" id="IPR007404">
    <property type="entry name" value="YdjM-like"/>
</dbReference>
<accession>A0AA49K040</accession>
<dbReference type="KEGG" id="pspc:Strain318_001121"/>
<dbReference type="GO" id="GO:0016787">
    <property type="term" value="F:hydrolase activity"/>
    <property type="evidence" value="ECO:0007669"/>
    <property type="project" value="UniProtKB-KW"/>
</dbReference>
<proteinExistence type="predicted"/>
<gene>
    <name evidence="2" type="ORF">Strain138_001121</name>
    <name evidence="3" type="ORF">Strain318_001121</name>
</gene>
<dbReference type="Proteomes" id="UP001229955">
    <property type="component" value="Chromosome"/>
</dbReference>
<evidence type="ECO:0000313" key="3">
    <source>
        <dbReference type="EMBL" id="WKW14763.1"/>
    </source>
</evidence>
<dbReference type="RefSeq" id="WP_367887539.1">
    <property type="nucleotide sequence ID" value="NZ_CP130612.1"/>
</dbReference>